<dbReference type="PANTHER" id="PTHR42924">
    <property type="entry name" value="EXONUCLEASE"/>
    <property type="match status" value="1"/>
</dbReference>
<reference evidence="2 3" key="1">
    <citation type="submission" date="2017-03" db="EMBL/GenBank/DDBJ databases">
        <title>Genome sequence of Clostridium oryzae DSM 28571.</title>
        <authorList>
            <person name="Poehlein A."/>
            <person name="Daniel R."/>
        </authorList>
    </citation>
    <scope>NUCLEOTIDE SEQUENCE [LARGE SCALE GENOMIC DNA]</scope>
    <source>
        <strain evidence="2 3">DSM 28571</strain>
    </source>
</reference>
<name>A0A1V4IS16_9CLOT</name>
<dbReference type="InterPro" id="IPR003141">
    <property type="entry name" value="Pol/His_phosphatase_N"/>
</dbReference>
<dbReference type="Pfam" id="PF02811">
    <property type="entry name" value="PHP"/>
    <property type="match status" value="1"/>
</dbReference>
<dbReference type="RefSeq" id="WP_079423332.1">
    <property type="nucleotide sequence ID" value="NZ_MZGV01000014.1"/>
</dbReference>
<dbReference type="GO" id="GO:0004534">
    <property type="term" value="F:5'-3' RNA exonuclease activity"/>
    <property type="evidence" value="ECO:0007669"/>
    <property type="project" value="TreeGrafter"/>
</dbReference>
<proteinExistence type="predicted"/>
<evidence type="ECO:0000313" key="3">
    <source>
        <dbReference type="Proteomes" id="UP000190080"/>
    </source>
</evidence>
<dbReference type="InterPro" id="IPR016195">
    <property type="entry name" value="Pol/histidinol_Pase-like"/>
</dbReference>
<dbReference type="InterPro" id="IPR004013">
    <property type="entry name" value="PHP_dom"/>
</dbReference>
<evidence type="ECO:0000313" key="2">
    <source>
        <dbReference type="EMBL" id="OPJ62610.1"/>
    </source>
</evidence>
<dbReference type="PANTHER" id="PTHR42924:SF3">
    <property type="entry name" value="POLYMERASE_HISTIDINOL PHOSPHATASE N-TERMINAL DOMAIN-CONTAINING PROTEIN"/>
    <property type="match status" value="1"/>
</dbReference>
<dbReference type="EMBL" id="MZGV01000014">
    <property type="protein sequence ID" value="OPJ62610.1"/>
    <property type="molecule type" value="Genomic_DNA"/>
</dbReference>
<keyword evidence="2" id="KW-0378">Hydrolase</keyword>
<protein>
    <submittedName>
        <fullName evidence="2">Putative hydrolase</fullName>
    </submittedName>
</protein>
<dbReference type="SMART" id="SM00481">
    <property type="entry name" value="POLIIIAc"/>
    <property type="match status" value="1"/>
</dbReference>
<dbReference type="STRING" id="1450648.CLORY_17400"/>
<gene>
    <name evidence="2" type="ORF">CLORY_17400</name>
</gene>
<comment type="caution">
    <text evidence="2">The sequence shown here is derived from an EMBL/GenBank/DDBJ whole genome shotgun (WGS) entry which is preliminary data.</text>
</comment>
<dbReference type="AlphaFoldDB" id="A0A1V4IS16"/>
<dbReference type="CDD" id="cd07432">
    <property type="entry name" value="PHP_HisPPase"/>
    <property type="match status" value="1"/>
</dbReference>
<feature type="domain" description="Polymerase/histidinol phosphatase N-terminal" evidence="1">
    <location>
        <begin position="3"/>
        <end position="71"/>
    </location>
</feature>
<organism evidence="2 3">
    <name type="scientific">Clostridium oryzae</name>
    <dbReference type="NCBI Taxonomy" id="1450648"/>
    <lineage>
        <taxon>Bacteria</taxon>
        <taxon>Bacillati</taxon>
        <taxon>Bacillota</taxon>
        <taxon>Clostridia</taxon>
        <taxon>Eubacteriales</taxon>
        <taxon>Clostridiaceae</taxon>
        <taxon>Clostridium</taxon>
    </lineage>
</organism>
<dbReference type="GO" id="GO:0035312">
    <property type="term" value="F:5'-3' DNA exonuclease activity"/>
    <property type="evidence" value="ECO:0007669"/>
    <property type="project" value="TreeGrafter"/>
</dbReference>
<accession>A0A1V4IS16</accession>
<dbReference type="Gene3D" id="3.20.20.140">
    <property type="entry name" value="Metal-dependent hydrolases"/>
    <property type="match status" value="1"/>
</dbReference>
<evidence type="ECO:0000259" key="1">
    <source>
        <dbReference type="SMART" id="SM00481"/>
    </source>
</evidence>
<dbReference type="SUPFAM" id="SSF89550">
    <property type="entry name" value="PHP domain-like"/>
    <property type="match status" value="1"/>
</dbReference>
<keyword evidence="3" id="KW-1185">Reference proteome</keyword>
<sequence>MKIDMHVHCSERSNCSISTEQEHIESAIEHGLDAIVITDHNKLVPEEHLKELNKKYYPFRIFGGIEVTTEPHGDDVLVIGVIDSILEEQKWSYEKLYKYVKARGGFIALCHPYRYENTVNIDIATFVPDAIEIHSTNIGRCDGNLIKTLAARLGSKLIGNSDAHSYLHTGLFYNVLSSSPKSEQELANTLLNEEIIIGEDEQRINSFNEKVRKREKLIKQLIAEGKNAEDFNRITGEWVGCFNRVVLGKSYEI</sequence>
<dbReference type="InterPro" id="IPR052018">
    <property type="entry name" value="PHP_domain"/>
</dbReference>
<dbReference type="Proteomes" id="UP000190080">
    <property type="component" value="Unassembled WGS sequence"/>
</dbReference>